<dbReference type="GO" id="GO:0016787">
    <property type="term" value="F:hydrolase activity"/>
    <property type="evidence" value="ECO:0007669"/>
    <property type="project" value="UniProtKB-KW"/>
</dbReference>
<dbReference type="NCBIfam" id="TIGR01509">
    <property type="entry name" value="HAD-SF-IA-v3"/>
    <property type="match status" value="1"/>
</dbReference>
<dbReference type="InterPro" id="IPR023214">
    <property type="entry name" value="HAD_sf"/>
</dbReference>
<dbReference type="AlphaFoldDB" id="A0A1H8JF56"/>
<dbReference type="Pfam" id="PF00702">
    <property type="entry name" value="Hydrolase"/>
    <property type="match status" value="1"/>
</dbReference>
<name>A0A1H8JF56_9RHOB</name>
<dbReference type="SFLD" id="SFLDS00003">
    <property type="entry name" value="Haloacid_Dehalogenase"/>
    <property type="match status" value="1"/>
</dbReference>
<dbReference type="EMBL" id="FODE01000017">
    <property type="protein sequence ID" value="SEN79379.1"/>
    <property type="molecule type" value="Genomic_DNA"/>
</dbReference>
<proteinExistence type="predicted"/>
<protein>
    <submittedName>
        <fullName evidence="1">Putative hydrolase of the HAD superfamily</fullName>
    </submittedName>
</protein>
<dbReference type="InterPro" id="IPR010237">
    <property type="entry name" value="Pyr-5-nucltdase"/>
</dbReference>
<organism evidence="1 2">
    <name type="scientific">Paracoccus alcaliphilus</name>
    <dbReference type="NCBI Taxonomy" id="34002"/>
    <lineage>
        <taxon>Bacteria</taxon>
        <taxon>Pseudomonadati</taxon>
        <taxon>Pseudomonadota</taxon>
        <taxon>Alphaproteobacteria</taxon>
        <taxon>Rhodobacterales</taxon>
        <taxon>Paracoccaceae</taxon>
        <taxon>Paracoccus</taxon>
    </lineage>
</organism>
<dbReference type="STRING" id="34002.SAMN04489859_10178"/>
<dbReference type="SFLD" id="SFLDG01132">
    <property type="entry name" value="C1.5.3:_5'-Nucleotidase_Like"/>
    <property type="match status" value="1"/>
</dbReference>
<dbReference type="RefSeq" id="WP_090612871.1">
    <property type="nucleotide sequence ID" value="NZ_CP067124.1"/>
</dbReference>
<dbReference type="InterPro" id="IPR036412">
    <property type="entry name" value="HAD-like_sf"/>
</dbReference>
<dbReference type="Gene3D" id="3.40.50.1000">
    <property type="entry name" value="HAD superfamily/HAD-like"/>
    <property type="match status" value="1"/>
</dbReference>
<dbReference type="PANTHER" id="PTHR12725">
    <property type="entry name" value="HALOACID DEHALOGENASE-LIKE HYDROLASE"/>
    <property type="match status" value="1"/>
</dbReference>
<dbReference type="InterPro" id="IPR006439">
    <property type="entry name" value="HAD-SF_hydro_IA"/>
</dbReference>
<dbReference type="Gene3D" id="1.10.150.450">
    <property type="match status" value="1"/>
</dbReference>
<keyword evidence="2" id="KW-1185">Reference proteome</keyword>
<reference evidence="1 2" key="1">
    <citation type="submission" date="2016-10" db="EMBL/GenBank/DDBJ databases">
        <authorList>
            <person name="de Groot N.N."/>
        </authorList>
    </citation>
    <scope>NUCLEOTIDE SEQUENCE [LARGE SCALE GENOMIC DNA]</scope>
    <source>
        <strain evidence="1 2">DSM 8512</strain>
    </source>
</reference>
<dbReference type="PANTHER" id="PTHR12725:SF117">
    <property type="entry name" value="HALOACID DEHALOGENASE-LIKE HYDROLASE"/>
    <property type="match status" value="1"/>
</dbReference>
<keyword evidence="1" id="KW-0378">Hydrolase</keyword>
<gene>
    <name evidence="1" type="ORF">SAMN04489859_10178</name>
</gene>
<evidence type="ECO:0000313" key="1">
    <source>
        <dbReference type="EMBL" id="SEN79379.1"/>
    </source>
</evidence>
<evidence type="ECO:0000313" key="2">
    <source>
        <dbReference type="Proteomes" id="UP000199054"/>
    </source>
</evidence>
<accession>A0A1H8JF56</accession>
<sequence length="244" mass="26372">MKFHDTDIWIFDLDNTLYPPETALFSQIEARMTDYVMRLLAVDHARADLLRRDYWRQHGTTLAGLMAEHGIDAAAYLAEVHDIDFSGLAPDPDLAAAIAALPGRKIIHTNADSTYARRVLAARGLIAPAMPDSKAVALFEAIYGIEETGFRPKPLAEAFDAVLTACGADPRRAAFFEDDPRNLEIPHALGMQTVLVGPGRIGPDALADDCDHGPHVHHRTNDLAGFLRAIANGGATGQNGGGTR</sequence>
<dbReference type="NCBIfam" id="TIGR01993">
    <property type="entry name" value="Pyr-5-nucltdase"/>
    <property type="match status" value="1"/>
</dbReference>
<dbReference type="OrthoDB" id="9803141at2"/>
<dbReference type="SFLD" id="SFLDG01129">
    <property type="entry name" value="C1.5:_HAD__Beta-PGM__Phosphata"/>
    <property type="match status" value="1"/>
</dbReference>
<dbReference type="Proteomes" id="UP000199054">
    <property type="component" value="Unassembled WGS sequence"/>
</dbReference>
<dbReference type="SUPFAM" id="SSF56784">
    <property type="entry name" value="HAD-like"/>
    <property type="match status" value="1"/>
</dbReference>